<comment type="caution">
    <text evidence="1">The sequence shown here is derived from an EMBL/GenBank/DDBJ whole genome shotgun (WGS) entry which is preliminary data.</text>
</comment>
<dbReference type="AlphaFoldDB" id="A0A4Y2FD57"/>
<accession>A0A4Y2FD57</accession>
<protein>
    <submittedName>
        <fullName evidence="1">Uncharacterized protein</fullName>
    </submittedName>
</protein>
<keyword evidence="2" id="KW-1185">Reference proteome</keyword>
<organism evidence="1 2">
    <name type="scientific">Araneus ventricosus</name>
    <name type="common">Orbweaver spider</name>
    <name type="synonym">Epeira ventricosa</name>
    <dbReference type="NCBI Taxonomy" id="182803"/>
    <lineage>
        <taxon>Eukaryota</taxon>
        <taxon>Metazoa</taxon>
        <taxon>Ecdysozoa</taxon>
        <taxon>Arthropoda</taxon>
        <taxon>Chelicerata</taxon>
        <taxon>Arachnida</taxon>
        <taxon>Araneae</taxon>
        <taxon>Araneomorphae</taxon>
        <taxon>Entelegynae</taxon>
        <taxon>Araneoidea</taxon>
        <taxon>Araneidae</taxon>
        <taxon>Araneus</taxon>
    </lineage>
</organism>
<evidence type="ECO:0000313" key="1">
    <source>
        <dbReference type="EMBL" id="GBM39443.1"/>
    </source>
</evidence>
<sequence length="168" mass="19231">MSIHMVPCHVPTWKDSPLLSELIWSTTTYRISKRPEKINEQDRVRREDLPSDIPEDVLFFLERCQYLLLSSSGQRDRKENFQKIFYLLYFDAVVDSCKVFDNSCSPPQLGLNRSSCGMMGDEVTFGSWTGGMLSLIYLEIACLILDRIDLLVGTVVLAVVSIFIHKAF</sequence>
<proteinExistence type="predicted"/>
<dbReference type="Proteomes" id="UP000499080">
    <property type="component" value="Unassembled WGS sequence"/>
</dbReference>
<name>A0A4Y2FD57_ARAVE</name>
<gene>
    <name evidence="1" type="ORF">AVEN_126323_1</name>
</gene>
<evidence type="ECO:0000313" key="2">
    <source>
        <dbReference type="Proteomes" id="UP000499080"/>
    </source>
</evidence>
<reference evidence="1 2" key="1">
    <citation type="journal article" date="2019" name="Sci. Rep.">
        <title>Orb-weaving spider Araneus ventricosus genome elucidates the spidroin gene catalogue.</title>
        <authorList>
            <person name="Kono N."/>
            <person name="Nakamura H."/>
            <person name="Ohtoshi R."/>
            <person name="Moran D.A.P."/>
            <person name="Shinohara A."/>
            <person name="Yoshida Y."/>
            <person name="Fujiwara M."/>
            <person name="Mori M."/>
            <person name="Tomita M."/>
            <person name="Arakawa K."/>
        </authorList>
    </citation>
    <scope>NUCLEOTIDE SEQUENCE [LARGE SCALE GENOMIC DNA]</scope>
</reference>
<dbReference type="EMBL" id="BGPR01000896">
    <property type="protein sequence ID" value="GBM39443.1"/>
    <property type="molecule type" value="Genomic_DNA"/>
</dbReference>